<gene>
    <name evidence="2" type="ORF">EVAR_76019_1</name>
</gene>
<proteinExistence type="predicted"/>
<keyword evidence="1" id="KW-0812">Transmembrane</keyword>
<keyword evidence="1" id="KW-0472">Membrane</keyword>
<dbReference type="AlphaFoldDB" id="A0A4C1UA66"/>
<organism evidence="2 3">
    <name type="scientific">Eumeta variegata</name>
    <name type="common">Bagworm moth</name>
    <name type="synonym">Eumeta japonica</name>
    <dbReference type="NCBI Taxonomy" id="151549"/>
    <lineage>
        <taxon>Eukaryota</taxon>
        <taxon>Metazoa</taxon>
        <taxon>Ecdysozoa</taxon>
        <taxon>Arthropoda</taxon>
        <taxon>Hexapoda</taxon>
        <taxon>Insecta</taxon>
        <taxon>Pterygota</taxon>
        <taxon>Neoptera</taxon>
        <taxon>Endopterygota</taxon>
        <taxon>Lepidoptera</taxon>
        <taxon>Glossata</taxon>
        <taxon>Ditrysia</taxon>
        <taxon>Tineoidea</taxon>
        <taxon>Psychidae</taxon>
        <taxon>Oiketicinae</taxon>
        <taxon>Eumeta</taxon>
    </lineage>
</organism>
<sequence length="91" mass="10324">MDVLNSRGAIRSLPDSCIGIEYLMNNGLDRWKGEGIDGRRFWVDKGEWATGALTCWTKFYSGIYYFTVVFFESVVFIVPVEPAYLRAAATN</sequence>
<name>A0A4C1UA66_EUMVA</name>
<keyword evidence="3" id="KW-1185">Reference proteome</keyword>
<feature type="transmembrane region" description="Helical" evidence="1">
    <location>
        <begin position="63"/>
        <end position="85"/>
    </location>
</feature>
<dbReference type="Proteomes" id="UP000299102">
    <property type="component" value="Unassembled WGS sequence"/>
</dbReference>
<evidence type="ECO:0000313" key="2">
    <source>
        <dbReference type="EMBL" id="GBP23305.1"/>
    </source>
</evidence>
<reference evidence="2 3" key="1">
    <citation type="journal article" date="2019" name="Commun. Biol.">
        <title>The bagworm genome reveals a unique fibroin gene that provides high tensile strength.</title>
        <authorList>
            <person name="Kono N."/>
            <person name="Nakamura H."/>
            <person name="Ohtoshi R."/>
            <person name="Tomita M."/>
            <person name="Numata K."/>
            <person name="Arakawa K."/>
        </authorList>
    </citation>
    <scope>NUCLEOTIDE SEQUENCE [LARGE SCALE GENOMIC DNA]</scope>
</reference>
<evidence type="ECO:0000313" key="3">
    <source>
        <dbReference type="Proteomes" id="UP000299102"/>
    </source>
</evidence>
<dbReference type="EMBL" id="BGZK01000149">
    <property type="protein sequence ID" value="GBP23305.1"/>
    <property type="molecule type" value="Genomic_DNA"/>
</dbReference>
<evidence type="ECO:0000256" key="1">
    <source>
        <dbReference type="SAM" id="Phobius"/>
    </source>
</evidence>
<comment type="caution">
    <text evidence="2">The sequence shown here is derived from an EMBL/GenBank/DDBJ whole genome shotgun (WGS) entry which is preliminary data.</text>
</comment>
<protein>
    <submittedName>
        <fullName evidence="2">Uncharacterized protein</fullName>
    </submittedName>
</protein>
<keyword evidence="1" id="KW-1133">Transmembrane helix</keyword>
<accession>A0A4C1UA66</accession>